<dbReference type="PANTHER" id="PTHR11703">
    <property type="entry name" value="DEOXYHYPUSINE SYNTHASE"/>
    <property type="match status" value="1"/>
</dbReference>
<comment type="function">
    <text evidence="3">Catalyzes the NAD-dependent oxidative cleavage of spermidine and the subsequent transfer of the butylamine moiety of spermidine to the epsilon-amino group of a specific lysine residue of the eIF-5A precursor protein to form the intermediate deoxyhypusine residue.</text>
</comment>
<evidence type="ECO:0000256" key="10">
    <source>
        <dbReference type="ARBA" id="ARBA00023256"/>
    </source>
</evidence>
<keyword evidence="13" id="KW-1185">Reference proteome</keyword>
<comment type="subcellular location">
    <subcellularLocation>
        <location evidence="4">Mitochondrion</location>
    </subcellularLocation>
</comment>
<dbReference type="STRING" id="49012.A0A0F7S030"/>
<comment type="similarity">
    <text evidence="6">Belongs to the deoxyhypusine synthase family.</text>
</comment>
<evidence type="ECO:0000256" key="9">
    <source>
        <dbReference type="ARBA" id="ARBA00023027"/>
    </source>
</evidence>
<protein>
    <recommendedName>
        <fullName evidence="7">deoxyhypusine synthase</fullName>
        <ecNumber evidence="7">2.5.1.46</ecNumber>
    </recommendedName>
</protein>
<dbReference type="EMBL" id="CCFA01005053">
    <property type="protein sequence ID" value="CDS02165.1"/>
    <property type="molecule type" value="Genomic_DNA"/>
</dbReference>
<evidence type="ECO:0000313" key="13">
    <source>
        <dbReference type="Proteomes" id="UP000242770"/>
    </source>
</evidence>
<evidence type="ECO:0000256" key="5">
    <source>
        <dbReference type="ARBA" id="ARBA00005041"/>
    </source>
</evidence>
<dbReference type="Pfam" id="PF01916">
    <property type="entry name" value="DS"/>
    <property type="match status" value="1"/>
</dbReference>
<proteinExistence type="inferred from homology"/>
<dbReference type="EMBL" id="LK056664">
    <property type="protein sequence ID" value="CDU23667.1"/>
    <property type="molecule type" value="Genomic_DNA"/>
</dbReference>
<reference evidence="12" key="1">
    <citation type="submission" date="2014-06" db="EMBL/GenBank/DDBJ databases">
        <authorList>
            <person name="Ju J."/>
            <person name="Zhang J."/>
        </authorList>
    </citation>
    <scope>NUCLEOTIDE SEQUENCE</scope>
    <source>
        <strain evidence="12">SscI8</strain>
    </source>
</reference>
<evidence type="ECO:0000256" key="3">
    <source>
        <dbReference type="ARBA" id="ARBA00002823"/>
    </source>
</evidence>
<dbReference type="InterPro" id="IPR002773">
    <property type="entry name" value="Deoxyhypusine_synthase"/>
</dbReference>
<evidence type="ECO:0000256" key="1">
    <source>
        <dbReference type="ARBA" id="ARBA00000952"/>
    </source>
</evidence>
<sequence length="384" mass="41218">MSTLAGASAANTNGANGSVASAQAAVFVQSQPVPADTPKVVGPDFEHQDPNDLLVLLESMSKVGFQASGVSKAIEIVDEMRQWRLSNDAAYLASTDPDKPSLADAQNTQCRIFLGFTSNLVSSGLREVIKFLVKNKMVSALVTTAGGIEEDLIKCLGPTYLGDFALDGATLRKQGLNRIGNLLVPNDNYCKFEDWVMPILDAMRAEQGDDVANAWSPSRVIERLGKEINDESSILYWAARNEIPVFCPALTDGSLGDMIYFHSYKNPGLTIDLVKDIRRLNDLSVKAPKAGMIILGGGVCKHQIANAMLFRNGADLSVYINTGQEFDGSDSGARPDEAVSWGKIKSAANGGKNVKVYCDATIIFPMIVAATFGKAFWAARSVAK</sequence>
<organism evidence="11 13">
    <name type="scientific">Sporisorium scitamineum</name>
    <dbReference type="NCBI Taxonomy" id="49012"/>
    <lineage>
        <taxon>Eukaryota</taxon>
        <taxon>Fungi</taxon>
        <taxon>Dikarya</taxon>
        <taxon>Basidiomycota</taxon>
        <taxon>Ustilaginomycotina</taxon>
        <taxon>Ustilaginomycetes</taxon>
        <taxon>Ustilaginales</taxon>
        <taxon>Ustilaginaceae</taxon>
        <taxon>Sporisorium</taxon>
    </lineage>
</organism>
<dbReference type="AlphaFoldDB" id="A0A0F7S030"/>
<dbReference type="SUPFAM" id="SSF52467">
    <property type="entry name" value="DHS-like NAD/FAD-binding domain"/>
    <property type="match status" value="1"/>
</dbReference>
<accession>A0A0F7S030</accession>
<comment type="cofactor">
    <cofactor evidence="2">
        <name>NAD(+)</name>
        <dbReference type="ChEBI" id="CHEBI:57540"/>
    </cofactor>
</comment>
<keyword evidence="10" id="KW-0386">Hypusine biosynthesis</keyword>
<keyword evidence="8" id="KW-0808">Transferase</keyword>
<evidence type="ECO:0000256" key="2">
    <source>
        <dbReference type="ARBA" id="ARBA00001911"/>
    </source>
</evidence>
<evidence type="ECO:0000256" key="6">
    <source>
        <dbReference type="ARBA" id="ARBA00009892"/>
    </source>
</evidence>
<dbReference type="NCBIfam" id="TIGR00321">
    <property type="entry name" value="dhys"/>
    <property type="match status" value="1"/>
</dbReference>
<evidence type="ECO:0000313" key="11">
    <source>
        <dbReference type="EMBL" id="CDS02165.1"/>
    </source>
</evidence>
<dbReference type="GO" id="GO:0005739">
    <property type="term" value="C:mitochondrion"/>
    <property type="evidence" value="ECO:0007669"/>
    <property type="project" value="UniProtKB-SubCell"/>
</dbReference>
<name>A0A0F7S030_9BASI</name>
<reference evidence="13" key="2">
    <citation type="submission" date="2014-06" db="EMBL/GenBank/DDBJ databases">
        <authorList>
            <person name="Berkman P.J."/>
        </authorList>
    </citation>
    <scope>NUCLEOTIDE SEQUENCE [LARGE SCALE GENOMIC DNA]</scope>
</reference>
<dbReference type="Gene3D" id="3.40.910.10">
    <property type="entry name" value="Deoxyhypusine synthase"/>
    <property type="match status" value="1"/>
</dbReference>
<comment type="catalytic activity">
    <reaction evidence="1">
        <text>[eIF5A protein]-L-lysine + spermidine = [eIF5A protein]-deoxyhypusine + propane-1,3-diamine</text>
        <dbReference type="Rhea" id="RHEA:33299"/>
        <dbReference type="Rhea" id="RHEA-COMP:10143"/>
        <dbReference type="Rhea" id="RHEA-COMP:10144"/>
        <dbReference type="ChEBI" id="CHEBI:29969"/>
        <dbReference type="ChEBI" id="CHEBI:57484"/>
        <dbReference type="ChEBI" id="CHEBI:57834"/>
        <dbReference type="ChEBI" id="CHEBI:82657"/>
        <dbReference type="EC" id="2.5.1.46"/>
    </reaction>
</comment>
<dbReference type="Proteomes" id="UP000242770">
    <property type="component" value="Unassembled WGS sequence"/>
</dbReference>
<dbReference type="EC" id="2.5.1.46" evidence="7"/>
<reference evidence="11" key="3">
    <citation type="submission" date="2014-06" db="EMBL/GenBank/DDBJ databases">
        <authorList>
            <person name="Berkman J.Paul."/>
        </authorList>
    </citation>
    <scope>NUCLEOTIDE SEQUENCE [LARGE SCALE GENOMIC DNA]</scope>
</reference>
<dbReference type="PANTHER" id="PTHR11703:SF0">
    <property type="entry name" value="DEOXYHYPUSINE SYNTHASE"/>
    <property type="match status" value="1"/>
</dbReference>
<gene>
    <name evidence="11" type="primary">SSCI83530.1</name>
    <name evidence="12" type="ORF">SPSC_02296</name>
</gene>
<dbReference type="InterPro" id="IPR029035">
    <property type="entry name" value="DHS-like_NAD/FAD-binding_dom"/>
</dbReference>
<dbReference type="OrthoDB" id="294378at2759"/>
<evidence type="ECO:0000256" key="4">
    <source>
        <dbReference type="ARBA" id="ARBA00004173"/>
    </source>
</evidence>
<evidence type="ECO:0000256" key="7">
    <source>
        <dbReference type="ARBA" id="ARBA00012683"/>
    </source>
</evidence>
<keyword evidence="9" id="KW-0520">NAD</keyword>
<dbReference type="InterPro" id="IPR036982">
    <property type="entry name" value="Deoxyhypusine_synthase_sf"/>
</dbReference>
<dbReference type="GO" id="GO:0034038">
    <property type="term" value="F:deoxyhypusine synthase activity"/>
    <property type="evidence" value="ECO:0007669"/>
    <property type="project" value="UniProtKB-EC"/>
</dbReference>
<evidence type="ECO:0000256" key="8">
    <source>
        <dbReference type="ARBA" id="ARBA00022679"/>
    </source>
</evidence>
<dbReference type="FunFam" id="3.40.910.10:FF:000001">
    <property type="entry name" value="Probable deoxyhypusine synthase"/>
    <property type="match status" value="1"/>
</dbReference>
<evidence type="ECO:0000313" key="12">
    <source>
        <dbReference type="EMBL" id="CDU23667.1"/>
    </source>
</evidence>
<comment type="pathway">
    <text evidence="5">Protein modification; eIF5A hypusination.</text>
</comment>